<organism evidence="1">
    <name type="scientific">Arundo donax</name>
    <name type="common">Giant reed</name>
    <name type="synonym">Donax arundinaceus</name>
    <dbReference type="NCBI Taxonomy" id="35708"/>
    <lineage>
        <taxon>Eukaryota</taxon>
        <taxon>Viridiplantae</taxon>
        <taxon>Streptophyta</taxon>
        <taxon>Embryophyta</taxon>
        <taxon>Tracheophyta</taxon>
        <taxon>Spermatophyta</taxon>
        <taxon>Magnoliopsida</taxon>
        <taxon>Liliopsida</taxon>
        <taxon>Poales</taxon>
        <taxon>Poaceae</taxon>
        <taxon>PACMAD clade</taxon>
        <taxon>Arundinoideae</taxon>
        <taxon>Arundineae</taxon>
        <taxon>Arundo</taxon>
    </lineage>
</organism>
<dbReference type="AlphaFoldDB" id="A0A0A9FHA1"/>
<evidence type="ECO:0000313" key="1">
    <source>
        <dbReference type="EMBL" id="JAE09511.1"/>
    </source>
</evidence>
<reference evidence="1" key="1">
    <citation type="submission" date="2014-09" db="EMBL/GenBank/DDBJ databases">
        <authorList>
            <person name="Magalhaes I.L.F."/>
            <person name="Oliveira U."/>
            <person name="Santos F.R."/>
            <person name="Vidigal T.H.D.A."/>
            <person name="Brescovit A.D."/>
            <person name="Santos A.J."/>
        </authorList>
    </citation>
    <scope>NUCLEOTIDE SEQUENCE</scope>
    <source>
        <tissue evidence="1">Shoot tissue taken approximately 20 cm above the soil surface</tissue>
    </source>
</reference>
<proteinExistence type="predicted"/>
<name>A0A0A9FHA1_ARUDO</name>
<dbReference type="EMBL" id="GBRH01188385">
    <property type="protein sequence ID" value="JAE09511.1"/>
    <property type="molecule type" value="Transcribed_RNA"/>
</dbReference>
<sequence>MSSLRAACPLDGAMVNNLPPPTLPCLPI</sequence>
<protein>
    <submittedName>
        <fullName evidence="1">Uncharacterized protein</fullName>
    </submittedName>
</protein>
<accession>A0A0A9FHA1</accession>
<reference evidence="1" key="2">
    <citation type="journal article" date="2015" name="Data Brief">
        <title>Shoot transcriptome of the giant reed, Arundo donax.</title>
        <authorList>
            <person name="Barrero R.A."/>
            <person name="Guerrero F.D."/>
            <person name="Moolhuijzen P."/>
            <person name="Goolsby J.A."/>
            <person name="Tidwell J."/>
            <person name="Bellgard S.E."/>
            <person name="Bellgard M.I."/>
        </authorList>
    </citation>
    <scope>NUCLEOTIDE SEQUENCE</scope>
    <source>
        <tissue evidence="1">Shoot tissue taken approximately 20 cm above the soil surface</tissue>
    </source>
</reference>